<evidence type="ECO:0000313" key="1">
    <source>
        <dbReference type="Proteomes" id="UP000050790"/>
    </source>
</evidence>
<proteinExistence type="predicted"/>
<dbReference type="Proteomes" id="UP000050790">
    <property type="component" value="Unassembled WGS sequence"/>
</dbReference>
<organism evidence="1 2">
    <name type="scientific">Schistosoma margrebowiei</name>
    <dbReference type="NCBI Taxonomy" id="48269"/>
    <lineage>
        <taxon>Eukaryota</taxon>
        <taxon>Metazoa</taxon>
        <taxon>Spiralia</taxon>
        <taxon>Lophotrochozoa</taxon>
        <taxon>Platyhelminthes</taxon>
        <taxon>Trematoda</taxon>
        <taxon>Digenea</taxon>
        <taxon>Strigeidida</taxon>
        <taxon>Schistosomatoidea</taxon>
        <taxon>Schistosomatidae</taxon>
        <taxon>Schistosoma</taxon>
    </lineage>
</organism>
<name>A0AA85AAT1_9TREM</name>
<dbReference type="InterPro" id="IPR015919">
    <property type="entry name" value="Cadherin-like_sf"/>
</dbReference>
<dbReference type="Gene3D" id="2.60.40.60">
    <property type="entry name" value="Cadherins"/>
    <property type="match status" value="1"/>
</dbReference>
<dbReference type="WBParaSite" id="SMRG1_74240.1">
    <property type="protein sequence ID" value="SMRG1_74240.1"/>
    <property type="gene ID" value="SMRG1_74240"/>
</dbReference>
<dbReference type="GO" id="GO:0016020">
    <property type="term" value="C:membrane"/>
    <property type="evidence" value="ECO:0007669"/>
    <property type="project" value="InterPro"/>
</dbReference>
<protein>
    <submittedName>
        <fullName evidence="2">Uncharacterized protein</fullName>
    </submittedName>
</protein>
<dbReference type="SUPFAM" id="SSF49313">
    <property type="entry name" value="Cadherin-like"/>
    <property type="match status" value="1"/>
</dbReference>
<reference evidence="2" key="1">
    <citation type="submission" date="2023-11" db="UniProtKB">
        <authorList>
            <consortium name="WormBaseParasite"/>
        </authorList>
    </citation>
    <scope>IDENTIFICATION</scope>
</reference>
<accession>A0AA85AAT1</accession>
<evidence type="ECO:0000313" key="2">
    <source>
        <dbReference type="WBParaSite" id="SMRG1_74240.1"/>
    </source>
</evidence>
<sequence>MLVHNFLFRSCVNGHCITGICVCNMCWIGKTCEERLHRIPKFTQTVFTFETKFSNWVNGSLIGRLSLSDENSSLASCGSVQFNIVPGSNYVPVAIDGTTGILKVIESDYETMKNNHIITFQVTVKNANTSLNISDDATVNILIDGKYSEEETESEITAVKRGVIVPPNTIHVTFSRVYIQDNPNYCLFDTWFIDSVIVLPPGNNSLVMKFSGPSLNNVYYGYIQYLFAYYNGSNIANNYPVKFSNLTYLNNSSSPSSFLMTSQILVSSAPADDEKNFSIRMRFKTGLFPERTPPPMGTSLVVTTEALLTPKITVDFSMVVSSNCPTQYDAVNFIKCPQSVNYGGVYDYSVNFFLSRPIGDYMFTFSTDQYSASIGHISLTLPPTFATYPEGYKINTEEFVTSNAVLTTFGYVSVTNLLSLGAYATSLPVSNRSVRLSVFIQVSNYGLTSTRFEAKVSPTGENSTVNVCESQVTSFTNYIAPEKNLISIKDIPVLNQVEKTQFFTVQLTVTPNTYSYYILVAKIQNKILGEMCYIEYMLEETNQTRKVRLISEYTILNSRRSGSSTPLGIFENKNARNITYNFVFGIKLCYDTSYVTGDVIQIQFTLSTDTLAVNTQNVVFSINSMIQPPSIIPPSKVPTLTIEKIEPRNSQPLVNFAAIVECRAKFFEDLVYTPVTLVIQANPAYGIIIRKNIQTVGYLLKTMAPVSPSYITKPDSITAQLNTVYFNETCTDSQCDIAFRYSVMPITTMPFVITFKLSTLGSVFTKTLTITAQANYSIQMSRSREPLVQLVSLEPMTTKNQLVPNAYTWLKLSLIPKPNLWGTIDFRLYAPGSFKEYIFLNPRFKTQCSSLPFVSLSATAIDNMVYINVERTYYEGIVKDSTLSLTNEISYLIPVFTADYNKVPVNFTYNMTIGSYSTSGSFMFITTTPAVIVPSIYTFYRFPFDDPKSVYTKMCTGESVDIIAVTYPKEKRCSYITQWINRLLNNNIALNISRVWLSRNGGGVWIPRGFTINITYVDSLVRVDFGPVCPTYEGNYFMDIQFTTYILGDCNTTQTTKYSFSGWYNMSGNKNVLYSPSMDFVVIPNFPVYSDILVELLPIRVNLQPGERTTITVKYIFPLNSTYPNSSVEISGGGANDNNETIISVIDFRISLGSNLVPLTTVYSSTFEPNNQTGLIDRLIIRFKNISNIGSVSVPLMRNTAILSVDIQLSDSKSVENGTVWLMQFAGRFNNITKLTKLFVTCVRTGLEKPSIEVVPSQLSLVASNDCPNRDEVYLQTLVQMMNGTGLECERQSIIFYLSSQIQSIDVFNKTGNTDDITLKTALNPVSKSVQFTTGHLYFGKSYAAIFRLKFKSSRTSVEKYPVLIEVVCKPYERKISVFNGCVRSKFYKFRSHIHVELDYHTYSYPCDLPHYKALRNPAVPLPSRQSDTFLNVRDRLFYCGRAFSMKGSFDLERRCFMISKLPDRIWIDMGPFVEQIIAYTNPLGILFGLGANGGGVMMSKNFGKTWISINPFMYQNTLNTSTGIITASVVPWISSTGSIDNTLFESFCKMRVAEQWNVCINQIYANQMLLANWTYTCPKIKLF</sequence>
<dbReference type="CDD" id="cd11304">
    <property type="entry name" value="Cadherin_repeat"/>
    <property type="match status" value="1"/>
</dbReference>
<dbReference type="GO" id="GO:0005509">
    <property type="term" value="F:calcium ion binding"/>
    <property type="evidence" value="ECO:0007669"/>
    <property type="project" value="InterPro"/>
</dbReference>